<gene>
    <name evidence="1" type="ORF">EV188_101197</name>
</gene>
<dbReference type="InterPro" id="IPR029063">
    <property type="entry name" value="SAM-dependent_MTases_sf"/>
</dbReference>
<organism evidence="1 2">
    <name type="scientific">Actinomycetospora succinea</name>
    <dbReference type="NCBI Taxonomy" id="663603"/>
    <lineage>
        <taxon>Bacteria</taxon>
        <taxon>Bacillati</taxon>
        <taxon>Actinomycetota</taxon>
        <taxon>Actinomycetes</taxon>
        <taxon>Pseudonocardiales</taxon>
        <taxon>Pseudonocardiaceae</taxon>
        <taxon>Actinomycetospora</taxon>
    </lineage>
</organism>
<keyword evidence="1" id="KW-0808">Transferase</keyword>
<accession>A0A4V3DB28</accession>
<dbReference type="PIRSF" id="PIRSF017393">
    <property type="entry name" value="MTase_SAV2177"/>
    <property type="match status" value="1"/>
</dbReference>
<keyword evidence="2" id="KW-1185">Reference proteome</keyword>
<dbReference type="InterPro" id="IPR006764">
    <property type="entry name" value="SAM_dep_MeTrfase_SAV2177_type"/>
</dbReference>
<dbReference type="EMBL" id="SNYO01000001">
    <property type="protein sequence ID" value="TDQ64948.1"/>
    <property type="molecule type" value="Genomic_DNA"/>
</dbReference>
<dbReference type="Proteomes" id="UP000295705">
    <property type="component" value="Unassembled WGS sequence"/>
</dbReference>
<evidence type="ECO:0000313" key="1">
    <source>
        <dbReference type="EMBL" id="TDQ64948.1"/>
    </source>
</evidence>
<sequence>MTEGFDSDVPSPARMYDYYLGGQDNFAADREAAEAVIASHPDQRQLARNNRAFLVRAVEHLAAAGITQFVDIGTGIPTAPTVHEVARRTHPDARVVYVDDDPVVLAHARALLAEDRAVAVVEADMHDPEAITAHPDVERLIDFSRPVGVLLVAVLHFSPDDEPQRILGHFRRRMVPGSFLVLSAGSSEGLSETELAGIHEAYAATPRGGHLRSREEITALFDGFELAEPGVVDVSRWRGFERPTHISILAGVARRVGSEPPT</sequence>
<dbReference type="AlphaFoldDB" id="A0A4V3DB28"/>
<dbReference type="Pfam" id="PF04672">
    <property type="entry name" value="Methyltransf_19"/>
    <property type="match status" value="1"/>
</dbReference>
<comment type="caution">
    <text evidence="1">The sequence shown here is derived from an EMBL/GenBank/DDBJ whole genome shotgun (WGS) entry which is preliminary data.</text>
</comment>
<proteinExistence type="predicted"/>
<dbReference type="GO" id="GO:0008168">
    <property type="term" value="F:methyltransferase activity"/>
    <property type="evidence" value="ECO:0007669"/>
    <property type="project" value="UniProtKB-KW"/>
</dbReference>
<keyword evidence="1" id="KW-0489">Methyltransferase</keyword>
<dbReference type="SUPFAM" id="SSF53335">
    <property type="entry name" value="S-adenosyl-L-methionine-dependent methyltransferases"/>
    <property type="match status" value="1"/>
</dbReference>
<reference evidence="1 2" key="1">
    <citation type="submission" date="2019-03" db="EMBL/GenBank/DDBJ databases">
        <title>Genomic Encyclopedia of Type Strains, Phase IV (KMG-IV): sequencing the most valuable type-strain genomes for metagenomic binning, comparative biology and taxonomic classification.</title>
        <authorList>
            <person name="Goeker M."/>
        </authorList>
    </citation>
    <scope>NUCLEOTIDE SEQUENCE [LARGE SCALE GENOMIC DNA]</scope>
    <source>
        <strain evidence="1 2">DSM 45775</strain>
    </source>
</reference>
<dbReference type="Gene3D" id="3.40.50.150">
    <property type="entry name" value="Vaccinia Virus protein VP39"/>
    <property type="match status" value="1"/>
</dbReference>
<evidence type="ECO:0000313" key="2">
    <source>
        <dbReference type="Proteomes" id="UP000295705"/>
    </source>
</evidence>
<dbReference type="GO" id="GO:0032259">
    <property type="term" value="P:methylation"/>
    <property type="evidence" value="ECO:0007669"/>
    <property type="project" value="UniProtKB-KW"/>
</dbReference>
<name>A0A4V3DB28_9PSEU</name>
<protein>
    <submittedName>
        <fullName evidence="1">S-adenosyl methyltransferase</fullName>
    </submittedName>
</protein>